<dbReference type="AlphaFoldDB" id="A0A8S0WJC7"/>
<dbReference type="InterPro" id="IPR053060">
    <property type="entry name" value="Cytokinesis_Signaling_Reg"/>
</dbReference>
<feature type="compositionally biased region" description="Pro residues" evidence="1">
    <location>
        <begin position="880"/>
        <end position="889"/>
    </location>
</feature>
<organism evidence="3 4">
    <name type="scientific">Cyclocybe aegerita</name>
    <name type="common">Black poplar mushroom</name>
    <name type="synonym">Agrocybe aegerita</name>
    <dbReference type="NCBI Taxonomy" id="1973307"/>
    <lineage>
        <taxon>Eukaryota</taxon>
        <taxon>Fungi</taxon>
        <taxon>Dikarya</taxon>
        <taxon>Basidiomycota</taxon>
        <taxon>Agaricomycotina</taxon>
        <taxon>Agaricomycetes</taxon>
        <taxon>Agaricomycetidae</taxon>
        <taxon>Agaricales</taxon>
        <taxon>Agaricineae</taxon>
        <taxon>Bolbitiaceae</taxon>
        <taxon>Cyclocybe</taxon>
    </lineage>
</organism>
<evidence type="ECO:0000313" key="3">
    <source>
        <dbReference type="EMBL" id="CAA7271101.1"/>
    </source>
</evidence>
<proteinExistence type="predicted"/>
<reference evidence="3 4" key="1">
    <citation type="submission" date="2020-01" db="EMBL/GenBank/DDBJ databases">
        <authorList>
            <person name="Gupta K D."/>
        </authorList>
    </citation>
    <scope>NUCLEOTIDE SEQUENCE [LARGE SCALE GENOMIC DNA]</scope>
</reference>
<feature type="region of interest" description="Disordered" evidence="1">
    <location>
        <begin position="554"/>
        <end position="942"/>
    </location>
</feature>
<dbReference type="PANTHER" id="PTHR36419:SF1">
    <property type="entry name" value="RHO1 GEF LOCALIZING PROTEIN 1"/>
    <property type="match status" value="1"/>
</dbReference>
<dbReference type="EMBL" id="CACVBS010000101">
    <property type="protein sequence ID" value="CAA7271101.1"/>
    <property type="molecule type" value="Genomic_DNA"/>
</dbReference>
<feature type="compositionally biased region" description="Basic and acidic residues" evidence="1">
    <location>
        <begin position="892"/>
        <end position="903"/>
    </location>
</feature>
<feature type="compositionally biased region" description="Pro residues" evidence="1">
    <location>
        <begin position="681"/>
        <end position="695"/>
    </location>
</feature>
<comment type="caution">
    <text evidence="3">The sequence shown here is derived from an EMBL/GenBank/DDBJ whole genome shotgun (WGS) entry which is preliminary data.</text>
</comment>
<feature type="compositionally biased region" description="Polar residues" evidence="1">
    <location>
        <begin position="527"/>
        <end position="540"/>
    </location>
</feature>
<name>A0A8S0WJC7_CYCAE</name>
<feature type="compositionally biased region" description="Low complexity" evidence="1">
    <location>
        <begin position="599"/>
        <end position="615"/>
    </location>
</feature>
<feature type="compositionally biased region" description="Pro residues" evidence="1">
    <location>
        <begin position="507"/>
        <end position="519"/>
    </location>
</feature>
<evidence type="ECO:0000313" key="4">
    <source>
        <dbReference type="Proteomes" id="UP000467700"/>
    </source>
</evidence>
<dbReference type="PANTHER" id="PTHR36419">
    <property type="entry name" value="ARRESTIN FAMILY PROTEIN 1"/>
    <property type="match status" value="1"/>
</dbReference>
<gene>
    <name evidence="3" type="ORF">AAE3_LOCUS13265</name>
</gene>
<feature type="compositionally biased region" description="Basic and acidic residues" evidence="1">
    <location>
        <begin position="632"/>
        <end position="649"/>
    </location>
</feature>
<dbReference type="Pfam" id="PF02752">
    <property type="entry name" value="Arrestin_C"/>
    <property type="match status" value="1"/>
</dbReference>
<feature type="compositionally biased region" description="Low complexity" evidence="1">
    <location>
        <begin position="720"/>
        <end position="731"/>
    </location>
</feature>
<dbReference type="OrthoDB" id="4001642at2759"/>
<feature type="region of interest" description="Disordered" evidence="1">
    <location>
        <begin position="429"/>
        <end position="483"/>
    </location>
</feature>
<feature type="compositionally biased region" description="Pro residues" evidence="1">
    <location>
        <begin position="958"/>
        <end position="970"/>
    </location>
</feature>
<feature type="compositionally biased region" description="Polar residues" evidence="1">
    <location>
        <begin position="650"/>
        <end position="665"/>
    </location>
</feature>
<feature type="compositionally biased region" description="Basic and acidic residues" evidence="1">
    <location>
        <begin position="840"/>
        <end position="857"/>
    </location>
</feature>
<keyword evidence="4" id="KW-1185">Reference proteome</keyword>
<dbReference type="InterPro" id="IPR011022">
    <property type="entry name" value="Arrestin_C-like"/>
</dbReference>
<dbReference type="GO" id="GO:0000917">
    <property type="term" value="P:division septum assembly"/>
    <property type="evidence" value="ECO:0007669"/>
    <property type="project" value="TreeGrafter"/>
</dbReference>
<feature type="domain" description="Arrestin C-terminal-like" evidence="2">
    <location>
        <begin position="176"/>
        <end position="309"/>
    </location>
</feature>
<evidence type="ECO:0000259" key="2">
    <source>
        <dbReference type="Pfam" id="PF02752"/>
    </source>
</evidence>
<feature type="compositionally biased region" description="Polar residues" evidence="1">
    <location>
        <begin position="563"/>
        <end position="586"/>
    </location>
</feature>
<dbReference type="Proteomes" id="UP000467700">
    <property type="component" value="Unassembled WGS sequence"/>
</dbReference>
<protein>
    <recommendedName>
        <fullName evidence="2">Arrestin C-terminal-like domain-containing protein</fullName>
    </recommendedName>
</protein>
<feature type="compositionally biased region" description="Basic and acidic residues" evidence="1">
    <location>
        <begin position="708"/>
        <end position="719"/>
    </location>
</feature>
<accession>A0A8S0WJC7</accession>
<feature type="compositionally biased region" description="Polar residues" evidence="1">
    <location>
        <begin position="826"/>
        <end position="836"/>
    </location>
</feature>
<feature type="compositionally biased region" description="Low complexity" evidence="1">
    <location>
        <begin position="860"/>
        <end position="879"/>
    </location>
</feature>
<feature type="compositionally biased region" description="Basic and acidic residues" evidence="1">
    <location>
        <begin position="762"/>
        <end position="776"/>
    </location>
</feature>
<feature type="compositionally biased region" description="Pro residues" evidence="1">
    <location>
        <begin position="732"/>
        <end position="755"/>
    </location>
</feature>
<feature type="region of interest" description="Disordered" evidence="1">
    <location>
        <begin position="951"/>
        <end position="970"/>
    </location>
</feature>
<feature type="compositionally biased region" description="Polar residues" evidence="1">
    <location>
        <begin position="456"/>
        <end position="479"/>
    </location>
</feature>
<dbReference type="Gene3D" id="2.60.40.640">
    <property type="match status" value="1"/>
</dbReference>
<feature type="region of interest" description="Disordered" evidence="1">
    <location>
        <begin position="501"/>
        <end position="540"/>
    </location>
</feature>
<evidence type="ECO:0000256" key="1">
    <source>
        <dbReference type="SAM" id="MobiDB-lite"/>
    </source>
</evidence>
<dbReference type="GO" id="GO:0000935">
    <property type="term" value="C:division septum"/>
    <property type="evidence" value="ECO:0007669"/>
    <property type="project" value="TreeGrafter"/>
</dbReference>
<sequence length="970" mass="101530">MSQVRLNLQPPPNVDFVTGYPGIPPGPERPQAAVKGAIEVRVPPQGVKAKWVRIELRKVETLPGGGPANIFHDFVGPSPVNLWSSSDEYNLLRSQDFPFSIRIPESIPPTIQLDSRAGISYELVATVCTKGKRGFLRKAKSVVTTVSAPIIIDKHELHSTWPVYCQPDVRQLAQDGVSLIVERNRTCFGPGDRVSIVATVKSDSLNTVILRGFEIYIKEATVFRPGIHGAGKKHAPQVKQENIAETKYPINATLYGGTQHTAELSCMISPQHTTTTLNAARHIDVTYTLCIKALMGTGTHLVLDLPIIMSNWQREVSFEAISRIGAAPSLSLFPPAQSAAATMHALQAARIDPTRGRPADAVAATLPLNRGNLENTYGHVRNNSANAFNSLPGASSSAARGVGEDPYGPGYGRAGNLADEFGATTVAVGSSSSAVQTRNRPGSAGGGNRLTIVNPEPSQEIPSRQRTAGSSTATGSARQWPTAEEEKLKLYEQARAQVAKVQGVAASPPPASASSPPPQATGTPSPGRNTNAGSSQQNQWMTAEEEKLRLFQQAQAAVHRTQAGASQSVPTHGRNTSDPNQASGGSKPSGAALYAQAMSAQSRSTSGSQAGGSSSLPKPATSTGAPQYPTAEQEKAALRRYEDAKRAVDRTQNSSFPEQTTSSRPANAGPIAYDSLFPAPSTGPPPPPADAPPPFDTAAGGSSIMAHLSEKERLRRAYEAQDAAAAVAARQSPPPPAAYTAPPPAQPTAAAPPSPGQYTSALEEKEALRRKFEARDNALASKTNNAPQPPPPRSNSGGTTAPSSPPPGSSSPSRNTGQRPTPVPPSQGQQSGSTRVLTAAEEKALLKAKYEARDGGRKPTPVTTAAPTTNGTSTANGASTPPPLMPRPPADYIKETQEEDARLSRLNGDAPNINGTPKKLNGSSSSASLNKPAADASGGLDIKPFTPFRAGFGDIVTPGPPPPLPPKAAE</sequence>
<dbReference type="InterPro" id="IPR014752">
    <property type="entry name" value="Arrestin-like_C"/>
</dbReference>